<dbReference type="GO" id="GO:0005886">
    <property type="term" value="C:plasma membrane"/>
    <property type="evidence" value="ECO:0007669"/>
    <property type="project" value="UniProtKB-SubCell"/>
</dbReference>
<dbReference type="RefSeq" id="WP_133880505.1">
    <property type="nucleotide sequence ID" value="NZ_MWIN01000004.1"/>
</dbReference>
<organism evidence="14 15">
    <name type="scientific">Panacagrimonas perspica</name>
    <dbReference type="NCBI Taxonomy" id="381431"/>
    <lineage>
        <taxon>Bacteria</taxon>
        <taxon>Pseudomonadati</taxon>
        <taxon>Pseudomonadota</taxon>
        <taxon>Gammaproteobacteria</taxon>
        <taxon>Nevskiales</taxon>
        <taxon>Nevskiaceae</taxon>
        <taxon>Panacagrimonas</taxon>
    </lineage>
</organism>
<keyword evidence="15" id="KW-1185">Reference proteome</keyword>
<accession>A0A4R7PD18</accession>
<keyword evidence="6" id="KW-0479">Metal-binding</keyword>
<evidence type="ECO:0000256" key="6">
    <source>
        <dbReference type="ARBA" id="ARBA00022723"/>
    </source>
</evidence>
<reference evidence="14 15" key="1">
    <citation type="submission" date="2019-03" db="EMBL/GenBank/DDBJ databases">
        <title>Genomic Encyclopedia of Type Strains, Phase IV (KMG-IV): sequencing the most valuable type-strain genomes for metagenomic binning, comparative biology and taxonomic classification.</title>
        <authorList>
            <person name="Goeker M."/>
        </authorList>
    </citation>
    <scope>NUCLEOTIDE SEQUENCE [LARGE SCALE GENOMIC DNA]</scope>
    <source>
        <strain evidence="14 15">DSM 26377</strain>
    </source>
</reference>
<proteinExistence type="inferred from homology"/>
<evidence type="ECO:0000259" key="13">
    <source>
        <dbReference type="Pfam" id="PF00487"/>
    </source>
</evidence>
<keyword evidence="10 14" id="KW-0503">Monooxygenase</keyword>
<feature type="transmembrane region" description="Helical" evidence="12">
    <location>
        <begin position="210"/>
        <end position="235"/>
    </location>
</feature>
<dbReference type="AlphaFoldDB" id="A0A4R7PD18"/>
<evidence type="ECO:0000256" key="10">
    <source>
        <dbReference type="ARBA" id="ARBA00023033"/>
    </source>
</evidence>
<keyword evidence="11 12" id="KW-0472">Membrane</keyword>
<keyword evidence="3" id="KW-1003">Cell membrane</keyword>
<evidence type="ECO:0000256" key="4">
    <source>
        <dbReference type="ARBA" id="ARBA00022519"/>
    </source>
</evidence>
<dbReference type="GO" id="GO:0004497">
    <property type="term" value="F:monooxygenase activity"/>
    <property type="evidence" value="ECO:0007669"/>
    <property type="project" value="UniProtKB-KW"/>
</dbReference>
<keyword evidence="5 12" id="KW-0812">Transmembrane</keyword>
<comment type="similarity">
    <text evidence="2">Belongs to the fatty acid desaturase type 1 family. AlkB subfamily.</text>
</comment>
<comment type="caution">
    <text evidence="14">The sequence shown here is derived from an EMBL/GenBank/DDBJ whole genome shotgun (WGS) entry which is preliminary data.</text>
</comment>
<evidence type="ECO:0000313" key="15">
    <source>
        <dbReference type="Proteomes" id="UP000295341"/>
    </source>
</evidence>
<feature type="domain" description="Fatty acid desaturase" evidence="13">
    <location>
        <begin position="97"/>
        <end position="298"/>
    </location>
</feature>
<keyword evidence="4" id="KW-0997">Cell inner membrane</keyword>
<protein>
    <submittedName>
        <fullName evidence="14">Alkane 1-monooxygenase/p-cymene monooxygenase</fullName>
    </submittedName>
</protein>
<dbReference type="EMBL" id="SOBT01000008">
    <property type="protein sequence ID" value="TDU31957.1"/>
    <property type="molecule type" value="Genomic_DNA"/>
</dbReference>
<evidence type="ECO:0000256" key="9">
    <source>
        <dbReference type="ARBA" id="ARBA00023004"/>
    </source>
</evidence>
<evidence type="ECO:0000256" key="12">
    <source>
        <dbReference type="SAM" id="Phobius"/>
    </source>
</evidence>
<dbReference type="PANTHER" id="PTHR38674">
    <property type="entry name" value="ALKANE 1-MONOOXYGENASE 1"/>
    <property type="match status" value="1"/>
</dbReference>
<evidence type="ECO:0000256" key="1">
    <source>
        <dbReference type="ARBA" id="ARBA00004429"/>
    </source>
</evidence>
<dbReference type="InterPro" id="IPR005804">
    <property type="entry name" value="FA_desaturase_dom"/>
</dbReference>
<dbReference type="GO" id="GO:0046872">
    <property type="term" value="F:metal ion binding"/>
    <property type="evidence" value="ECO:0007669"/>
    <property type="project" value="UniProtKB-KW"/>
</dbReference>
<feature type="transmembrane region" description="Helical" evidence="12">
    <location>
        <begin position="309"/>
        <end position="326"/>
    </location>
</feature>
<feature type="transmembrane region" description="Helical" evidence="12">
    <location>
        <begin position="87"/>
        <end position="109"/>
    </location>
</feature>
<dbReference type="OrthoDB" id="4759734at2"/>
<sequence>MLDYTKYLLSPAILAVHAYGLWLGGNYVWLGMAVLLGVLFIDAYLPRDYSMRDQRYVRIYDVICAMTVIASFVNIFFFSWLVGQGHFATTSASVGAFVGTLFIGFVIGAPPVHELFHREEFVLRWLGRIGQCLIYDPWREITHVVTHHMRVATPDDPDYARRGDTVYGHILRTFPGQWKEAYHLEKMMWTKRGRQWYDPRNAWVYKAATLVAFTAILYALGGLMGALLAILTLLLGPRMLLEVFNYVNHYGLISATPGRFEKHQTWNHITPMVRILALEITNHAGHHEDSYKPFYKLEPDTNGPVQPQFLLVVLLALVPPLFFMMIKPLLKHWDTHYASPQEREIARRENERAGWHELNSPDPARDLPADVWNMTAARIAA</sequence>
<comment type="subcellular location">
    <subcellularLocation>
        <location evidence="1">Cell inner membrane</location>
        <topology evidence="1">Multi-pass membrane protein</topology>
    </subcellularLocation>
</comment>
<gene>
    <name evidence="14" type="ORF">DFR24_1341</name>
</gene>
<dbReference type="GO" id="GO:0006629">
    <property type="term" value="P:lipid metabolic process"/>
    <property type="evidence" value="ECO:0007669"/>
    <property type="project" value="InterPro"/>
</dbReference>
<evidence type="ECO:0000313" key="14">
    <source>
        <dbReference type="EMBL" id="TDU31957.1"/>
    </source>
</evidence>
<keyword evidence="7 12" id="KW-1133">Transmembrane helix</keyword>
<evidence type="ECO:0000256" key="2">
    <source>
        <dbReference type="ARBA" id="ARBA00010823"/>
    </source>
</evidence>
<dbReference type="PANTHER" id="PTHR38674:SF1">
    <property type="entry name" value="ALKANE 1-MONOOXYGENASE 1"/>
    <property type="match status" value="1"/>
</dbReference>
<evidence type="ECO:0000256" key="5">
    <source>
        <dbReference type="ARBA" id="ARBA00022692"/>
    </source>
</evidence>
<keyword evidence="9" id="KW-0408">Iron</keyword>
<evidence type="ECO:0000256" key="11">
    <source>
        <dbReference type="ARBA" id="ARBA00023136"/>
    </source>
</evidence>
<name>A0A4R7PD18_9GAMM</name>
<dbReference type="Proteomes" id="UP000295341">
    <property type="component" value="Unassembled WGS sequence"/>
</dbReference>
<evidence type="ECO:0000256" key="3">
    <source>
        <dbReference type="ARBA" id="ARBA00022475"/>
    </source>
</evidence>
<feature type="transmembrane region" description="Helical" evidence="12">
    <location>
        <begin position="57"/>
        <end position="81"/>
    </location>
</feature>
<keyword evidence="8" id="KW-0560">Oxidoreductase</keyword>
<feature type="transmembrane region" description="Helical" evidence="12">
    <location>
        <begin position="27"/>
        <end position="45"/>
    </location>
</feature>
<dbReference type="InterPro" id="IPR033885">
    <property type="entry name" value="AlkB/XylM"/>
</dbReference>
<evidence type="ECO:0000256" key="8">
    <source>
        <dbReference type="ARBA" id="ARBA00023002"/>
    </source>
</evidence>
<dbReference type="Pfam" id="PF00487">
    <property type="entry name" value="FA_desaturase"/>
    <property type="match status" value="1"/>
</dbReference>
<evidence type="ECO:0000256" key="7">
    <source>
        <dbReference type="ARBA" id="ARBA00022989"/>
    </source>
</evidence>